<dbReference type="RefSeq" id="YP_010097709.1">
    <property type="nucleotide sequence ID" value="NC_055761.1"/>
</dbReference>
<sequence length="89" mass="8950">MQKLINVIALLSGLTSLAVLGGGAYLYTQKDALVENVINKVTDAAVAGVAGALPGMLDAVMPEMPEVTGGVIPEGDTSLPKTTGPAVPF</sequence>
<protein>
    <recommendedName>
        <fullName evidence="4">Plasmid stability protein</fullName>
    </recommendedName>
</protein>
<evidence type="ECO:0000313" key="2">
    <source>
        <dbReference type="EMBL" id="AXN58548.1"/>
    </source>
</evidence>
<reference evidence="2" key="1">
    <citation type="submission" date="2018-07" db="EMBL/GenBank/DDBJ databases">
        <title>Complete genome sequence of the cyanophage S-PRM1 isolated from Singapore coastal waters.</title>
        <authorList>
            <person name="Chenard C."/>
            <person name="Kolundzija S."/>
            <person name="Lauro F.M."/>
        </authorList>
    </citation>
    <scope>NUCLEOTIDE SEQUENCE [LARGE SCALE GENOMIC DNA]</scope>
</reference>
<feature type="region of interest" description="Disordered" evidence="1">
    <location>
        <begin position="69"/>
        <end position="89"/>
    </location>
</feature>
<proteinExistence type="predicted"/>
<dbReference type="KEGG" id="vg:65115376"/>
<dbReference type="GeneID" id="65115376"/>
<organism evidence="2">
    <name type="scientific">Synechococcus virus S-PRM1</name>
    <dbReference type="NCBI Taxonomy" id="2100130"/>
    <lineage>
        <taxon>Viruses</taxon>
        <taxon>Duplodnaviria</taxon>
        <taxon>Heunggongvirae</taxon>
        <taxon>Uroviricota</taxon>
        <taxon>Caudoviricetes</taxon>
        <taxon>Pantevenvirales</taxon>
        <taxon>Kyanoviridae</taxon>
        <taxon>Makelovirus</taxon>
        <taxon>Makelovirus prm1</taxon>
    </lineage>
</organism>
<dbReference type="Proteomes" id="UP000259950">
    <property type="component" value="Segment"/>
</dbReference>
<evidence type="ECO:0000256" key="1">
    <source>
        <dbReference type="SAM" id="MobiDB-lite"/>
    </source>
</evidence>
<name>A0A346FKP3_9CAUD</name>
<accession>A0A346FKP3</accession>
<dbReference type="EMBL" id="MH629685">
    <property type="protein sequence ID" value="AXN58548.1"/>
    <property type="molecule type" value="Genomic_DNA"/>
</dbReference>
<evidence type="ECO:0008006" key="4">
    <source>
        <dbReference type="Google" id="ProtNLM"/>
    </source>
</evidence>
<evidence type="ECO:0000313" key="3">
    <source>
        <dbReference type="Proteomes" id="UP000259950"/>
    </source>
</evidence>
<keyword evidence="3" id="KW-1185">Reference proteome</keyword>